<feature type="compositionally biased region" description="Low complexity" evidence="2">
    <location>
        <begin position="41"/>
        <end position="61"/>
    </location>
</feature>
<dbReference type="Pfam" id="PF00498">
    <property type="entry name" value="FHA"/>
    <property type="match status" value="1"/>
</dbReference>
<dbReference type="InterPro" id="IPR036961">
    <property type="entry name" value="Kinesin_motor_dom_sf"/>
</dbReference>
<comment type="similarity">
    <text evidence="1">Belongs to the TRAFAC class myosin-kinesin ATPase superfamily. Kinesin family.</text>
</comment>
<keyword evidence="5" id="KW-1185">Reference proteome</keyword>
<evidence type="ECO:0000259" key="3">
    <source>
        <dbReference type="PROSITE" id="PS50067"/>
    </source>
</evidence>
<dbReference type="InterPro" id="IPR000253">
    <property type="entry name" value="FHA_dom"/>
</dbReference>
<dbReference type="SUPFAM" id="SSF49879">
    <property type="entry name" value="SMAD/FHA domain"/>
    <property type="match status" value="1"/>
</dbReference>
<dbReference type="PANTHER" id="PTHR24115">
    <property type="entry name" value="KINESIN-RELATED"/>
    <property type="match status" value="1"/>
</dbReference>
<feature type="region of interest" description="Disordered" evidence="2">
    <location>
        <begin position="776"/>
        <end position="833"/>
    </location>
</feature>
<dbReference type="Proteomes" id="UP001642464">
    <property type="component" value="Unassembled WGS sequence"/>
</dbReference>
<dbReference type="InterPro" id="IPR027640">
    <property type="entry name" value="Kinesin-like_fam"/>
</dbReference>
<keyword evidence="1" id="KW-0547">Nucleotide-binding</keyword>
<comment type="caution">
    <text evidence="4">The sequence shown here is derived from an EMBL/GenBank/DDBJ whole genome shotgun (WGS) entry which is preliminary data.</text>
</comment>
<feature type="compositionally biased region" description="Basic and acidic residues" evidence="2">
    <location>
        <begin position="656"/>
        <end position="683"/>
    </location>
</feature>
<evidence type="ECO:0000313" key="4">
    <source>
        <dbReference type="EMBL" id="CAK9009919.1"/>
    </source>
</evidence>
<protein>
    <submittedName>
        <fullName evidence="4">Kinesin-like protein KIF13A (Kinesin-like protein RBKIN)</fullName>
    </submittedName>
</protein>
<organism evidence="4 5">
    <name type="scientific">Durusdinium trenchii</name>
    <dbReference type="NCBI Taxonomy" id="1381693"/>
    <lineage>
        <taxon>Eukaryota</taxon>
        <taxon>Sar</taxon>
        <taxon>Alveolata</taxon>
        <taxon>Dinophyceae</taxon>
        <taxon>Suessiales</taxon>
        <taxon>Symbiodiniaceae</taxon>
        <taxon>Durusdinium</taxon>
    </lineage>
</organism>
<sequence length="893" mass="97285">MADRNARSAPVAAVRIRPWLKNEQETSPDLPERLAVPPRNPRTTVRGPTRATAPRAAAPTADARRRGARAAQRVAVAYGGETYPAHYIFGPQHSQQAVYKELLTKLIGEAIASNASGTVIACGPPMSGKSHTLLGYGSEFGLVPHATLDIFRAAEATKKLKVWCSYFELHHEVVDLLAPLPPTPSADVELVELRGAGAQVCGLQEPLVQSIEEVQALVDYGNQRRAANEKLLGVHGNAHTVFVFHLAIDEDPHGDGREPLSGSPASPVERRVRSKITFVDCASSNGFKDTSLQGLSESLKDQASGGVRAKGLGKAFFRRSLLTQLLEDALCGREQLVLLATASPGGGEQMGDYLEMVRHLTQVAEQEKRAPMEGTPSRMDCLGHLQVEIEALSMEGPPSESKEARLAALQRVLAERSLREAPEAFQVQQLVALRQAQEASLAAWGFACEEDLAAAPCYLLRLHGDPMLTGCLAYVITGSRILGSSGDIFLQGLGIAPQHCHIAEHSGGLWLTNLCSEPHRVFLNGKSMEATSPAEPLKHGDRIQLGCALEMLVVMNENLKNLDLEALEAGDLWSRPLDALVQQANELLKELELLQVSNQHSHFEVPEVDGGASPVRFVRWEHSERESGEVLASFEVPLEEFQSEVKRLQELYRSPRKSDAPKESPDTASHRTDTASHRVDSTREGLQAGRPELAELAQVESALWHKEKAVAASIRRAHSLSQCIGETVSALQETVADLRRGAAGAFTPVEAFEKLQDENQDLKQRLARLESHWAETWKPSSQRSSAAVPSEPSTASALSAATSVDRLRSARPRAVPRPSVVVRSGRMSSPVPTRAEPVAGPYLMRRTLPVPLLRHATEVSQLRVPHPDADTMYMPVQRVHQAAGYLIYTRPSK</sequence>
<evidence type="ECO:0000256" key="1">
    <source>
        <dbReference type="PROSITE-ProRule" id="PRU00283"/>
    </source>
</evidence>
<name>A0ABP0J6E4_9DINO</name>
<dbReference type="Gene3D" id="3.40.850.10">
    <property type="entry name" value="Kinesin motor domain"/>
    <property type="match status" value="1"/>
</dbReference>
<dbReference type="Pfam" id="PF00225">
    <property type="entry name" value="Kinesin"/>
    <property type="match status" value="1"/>
</dbReference>
<dbReference type="InterPro" id="IPR001752">
    <property type="entry name" value="Kinesin_motor_dom"/>
</dbReference>
<feature type="region of interest" description="Disordered" evidence="2">
    <location>
        <begin position="652"/>
        <end position="687"/>
    </location>
</feature>
<keyword evidence="1" id="KW-0505">Motor protein</keyword>
<proteinExistence type="inferred from homology"/>
<dbReference type="PROSITE" id="PS50067">
    <property type="entry name" value="KINESIN_MOTOR_2"/>
    <property type="match status" value="1"/>
</dbReference>
<feature type="domain" description="Kinesin motor" evidence="3">
    <location>
        <begin position="9"/>
        <end position="370"/>
    </location>
</feature>
<dbReference type="InterPro" id="IPR008984">
    <property type="entry name" value="SMAD_FHA_dom_sf"/>
</dbReference>
<feature type="compositionally biased region" description="Low complexity" evidence="2">
    <location>
        <begin position="793"/>
        <end position="803"/>
    </location>
</feature>
<evidence type="ECO:0000256" key="2">
    <source>
        <dbReference type="SAM" id="MobiDB-lite"/>
    </source>
</evidence>
<gene>
    <name evidence="4" type="ORF">SCF082_LOCUS10469</name>
</gene>
<feature type="region of interest" description="Disordered" evidence="2">
    <location>
        <begin position="19"/>
        <end position="66"/>
    </location>
</feature>
<dbReference type="SMART" id="SM00129">
    <property type="entry name" value="KISc"/>
    <property type="match status" value="1"/>
</dbReference>
<dbReference type="EMBL" id="CAXAMM010006125">
    <property type="protein sequence ID" value="CAK9009919.1"/>
    <property type="molecule type" value="Genomic_DNA"/>
</dbReference>
<feature type="compositionally biased region" description="Low complexity" evidence="2">
    <location>
        <begin position="812"/>
        <end position="832"/>
    </location>
</feature>
<dbReference type="PRINTS" id="PR00380">
    <property type="entry name" value="KINESINHEAVY"/>
</dbReference>
<feature type="compositionally biased region" description="Polar residues" evidence="2">
    <location>
        <begin position="778"/>
        <end position="787"/>
    </location>
</feature>
<dbReference type="SUPFAM" id="SSF52540">
    <property type="entry name" value="P-loop containing nucleoside triphosphate hydrolases"/>
    <property type="match status" value="1"/>
</dbReference>
<keyword evidence="1" id="KW-0067">ATP-binding</keyword>
<accession>A0ABP0J6E4</accession>
<dbReference type="InterPro" id="IPR027417">
    <property type="entry name" value="P-loop_NTPase"/>
</dbReference>
<dbReference type="Gene3D" id="2.60.200.20">
    <property type="match status" value="1"/>
</dbReference>
<feature type="binding site" evidence="1">
    <location>
        <begin position="123"/>
        <end position="130"/>
    </location>
    <ligand>
        <name>ATP</name>
        <dbReference type="ChEBI" id="CHEBI:30616"/>
    </ligand>
</feature>
<evidence type="ECO:0000313" key="5">
    <source>
        <dbReference type="Proteomes" id="UP001642464"/>
    </source>
</evidence>
<reference evidence="4 5" key="1">
    <citation type="submission" date="2024-02" db="EMBL/GenBank/DDBJ databases">
        <authorList>
            <person name="Chen Y."/>
            <person name="Shah S."/>
            <person name="Dougan E. K."/>
            <person name="Thang M."/>
            <person name="Chan C."/>
        </authorList>
    </citation>
    <scope>NUCLEOTIDE SEQUENCE [LARGE SCALE GENOMIC DNA]</scope>
</reference>